<comment type="cofactor">
    <cofactor evidence="1">
        <name>Zn(2+)</name>
        <dbReference type="ChEBI" id="CHEBI:29105"/>
    </cofactor>
</comment>
<dbReference type="STRING" id="197461.A3843_01645"/>
<keyword evidence="5" id="KW-0028">Amino-acid biosynthesis</keyword>
<evidence type="ECO:0000256" key="3">
    <source>
        <dbReference type="ARBA" id="ARBA00022490"/>
    </source>
</evidence>
<dbReference type="Pfam" id="PF01546">
    <property type="entry name" value="Peptidase_M20"/>
    <property type="match status" value="1"/>
</dbReference>
<dbReference type="PANTHER" id="PTHR43808:SF31">
    <property type="entry name" value="N-ACETYL-L-CITRULLINE DEACETYLASE"/>
    <property type="match status" value="1"/>
</dbReference>
<keyword evidence="9" id="KW-0170">Cobalt</keyword>
<dbReference type="SUPFAM" id="SSF55031">
    <property type="entry name" value="Bacterial exopeptidase dimerisation domain"/>
    <property type="match status" value="1"/>
</dbReference>
<dbReference type="GO" id="GO:0008777">
    <property type="term" value="F:acetylornithine deacetylase activity"/>
    <property type="evidence" value="ECO:0007669"/>
    <property type="project" value="TreeGrafter"/>
</dbReference>
<dbReference type="InterPro" id="IPR010169">
    <property type="entry name" value="AcOrn-deacetyl"/>
</dbReference>
<evidence type="ECO:0000256" key="6">
    <source>
        <dbReference type="ARBA" id="ARBA00022723"/>
    </source>
</evidence>
<dbReference type="InterPro" id="IPR011650">
    <property type="entry name" value="Peptidase_M20_dimer"/>
</dbReference>
<dbReference type="PANTHER" id="PTHR43808">
    <property type="entry name" value="ACETYLORNITHINE DEACETYLASE"/>
    <property type="match status" value="1"/>
</dbReference>
<dbReference type="InterPro" id="IPR050072">
    <property type="entry name" value="Peptidase_M20A"/>
</dbReference>
<keyword evidence="3" id="KW-0963">Cytoplasm</keyword>
<evidence type="ECO:0000256" key="4">
    <source>
        <dbReference type="ARBA" id="ARBA00022571"/>
    </source>
</evidence>
<dbReference type="OrthoDB" id="9809784at2"/>
<evidence type="ECO:0000256" key="9">
    <source>
        <dbReference type="ARBA" id="ARBA00023285"/>
    </source>
</evidence>
<name>A0A1U7JLP8_9HYPH</name>
<dbReference type="EMBL" id="LVVZ01000004">
    <property type="protein sequence ID" value="OKL45663.1"/>
    <property type="molecule type" value="Genomic_DNA"/>
</dbReference>
<dbReference type="Pfam" id="PF07687">
    <property type="entry name" value="M20_dimer"/>
    <property type="match status" value="1"/>
</dbReference>
<evidence type="ECO:0000256" key="1">
    <source>
        <dbReference type="ARBA" id="ARBA00001947"/>
    </source>
</evidence>
<sequence>MQDTLANTKAILSQLIAFPTISGESNLDLIAAILAYLEAHGIEASVTYDETGERANLYATIGPEVDGGIVLNGHTDVVPTTGQIWSSDPFTMEERDGKLFGRGAVDMKGFIACMLAMVPEFQRAELKRPIHLSVCFDEEIGGFGAPVLARDIESKPMRPAAAIVGEPTLMRLVTGHKAGFELRTEIVGLEVHGSDPIKGVNAIDYAVRYIGKIHEVARRLREEEAQDDKFTPSFSTLNVGRIEGGAARNITAGFCSFDWELRPIPAADGYAILDEISRFGEEVLLPEMREMTENAEIRTIVEADVPPLLADEKSEAMHLIRALTGSNTSEFVSFGTDAGHFQKIGIPTVVYGPGSIYQAHKPDEFIAVSEIERCLAFLQNVAHHQSF</sequence>
<dbReference type="CDD" id="cd03894">
    <property type="entry name" value="M20_ArgE"/>
    <property type="match status" value="1"/>
</dbReference>
<evidence type="ECO:0000256" key="5">
    <source>
        <dbReference type="ARBA" id="ARBA00022605"/>
    </source>
</evidence>
<evidence type="ECO:0000259" key="10">
    <source>
        <dbReference type="Pfam" id="PF07687"/>
    </source>
</evidence>
<comment type="similarity">
    <text evidence="2">Belongs to the peptidase M20A family. ArgE subfamily.</text>
</comment>
<protein>
    <recommendedName>
        <fullName evidence="10">Peptidase M20 dimerisation domain-containing protein</fullName>
    </recommendedName>
</protein>
<accession>A0A1U7JLP8</accession>
<gene>
    <name evidence="11" type="ORF">A3843_01645</name>
</gene>
<keyword evidence="8" id="KW-0862">Zinc</keyword>
<organism evidence="11 12">
    <name type="scientific">Pseudovibrio exalbescens</name>
    <dbReference type="NCBI Taxonomy" id="197461"/>
    <lineage>
        <taxon>Bacteria</taxon>
        <taxon>Pseudomonadati</taxon>
        <taxon>Pseudomonadota</taxon>
        <taxon>Alphaproteobacteria</taxon>
        <taxon>Hyphomicrobiales</taxon>
        <taxon>Stappiaceae</taxon>
        <taxon>Pseudovibrio</taxon>
    </lineage>
</organism>
<dbReference type="RefSeq" id="WP_036490306.1">
    <property type="nucleotide sequence ID" value="NZ_LVVZ01000004.1"/>
</dbReference>
<comment type="caution">
    <text evidence="11">The sequence shown here is derived from an EMBL/GenBank/DDBJ whole genome shotgun (WGS) entry which is preliminary data.</text>
</comment>
<dbReference type="InterPro" id="IPR036264">
    <property type="entry name" value="Bact_exopeptidase_dim_dom"/>
</dbReference>
<evidence type="ECO:0000313" key="12">
    <source>
        <dbReference type="Proteomes" id="UP000185783"/>
    </source>
</evidence>
<keyword evidence="7" id="KW-0378">Hydrolase</keyword>
<feature type="domain" description="Peptidase M20 dimerisation" evidence="10">
    <location>
        <begin position="175"/>
        <end position="278"/>
    </location>
</feature>
<dbReference type="InterPro" id="IPR001261">
    <property type="entry name" value="ArgE/DapE_CS"/>
</dbReference>
<evidence type="ECO:0000256" key="2">
    <source>
        <dbReference type="ARBA" id="ARBA00005691"/>
    </source>
</evidence>
<dbReference type="AlphaFoldDB" id="A0A1U7JLP8"/>
<keyword evidence="4" id="KW-0055">Arginine biosynthesis</keyword>
<dbReference type="InterPro" id="IPR002933">
    <property type="entry name" value="Peptidase_M20"/>
</dbReference>
<dbReference type="NCBIfam" id="TIGR01892">
    <property type="entry name" value="AcOrn-deacetyl"/>
    <property type="match status" value="1"/>
</dbReference>
<dbReference type="PROSITE" id="PS00759">
    <property type="entry name" value="ARGE_DAPE_CPG2_2"/>
    <property type="match status" value="1"/>
</dbReference>
<reference evidence="11 12" key="1">
    <citation type="submission" date="2016-03" db="EMBL/GenBank/DDBJ databases">
        <title>Genome sequence of Nesiotobacter sp. nov., a moderately halophilic alphaproteobacterium isolated from the Yellow Sea, China.</title>
        <authorList>
            <person name="Zhang G."/>
            <person name="Zhang R."/>
        </authorList>
    </citation>
    <scope>NUCLEOTIDE SEQUENCE [LARGE SCALE GENOMIC DNA]</scope>
    <source>
        <strain evidence="11 12">WB1-6</strain>
    </source>
</reference>
<dbReference type="GO" id="GO:0046872">
    <property type="term" value="F:metal ion binding"/>
    <property type="evidence" value="ECO:0007669"/>
    <property type="project" value="UniProtKB-KW"/>
</dbReference>
<keyword evidence="12" id="KW-1185">Reference proteome</keyword>
<evidence type="ECO:0000256" key="7">
    <source>
        <dbReference type="ARBA" id="ARBA00022801"/>
    </source>
</evidence>
<dbReference type="SUPFAM" id="SSF53187">
    <property type="entry name" value="Zn-dependent exopeptidases"/>
    <property type="match status" value="1"/>
</dbReference>
<dbReference type="GO" id="GO:0006526">
    <property type="term" value="P:L-arginine biosynthetic process"/>
    <property type="evidence" value="ECO:0007669"/>
    <property type="project" value="UniProtKB-KW"/>
</dbReference>
<proteinExistence type="inferred from homology"/>
<dbReference type="NCBIfam" id="NF005710">
    <property type="entry name" value="PRK07522.1"/>
    <property type="match status" value="1"/>
</dbReference>
<evidence type="ECO:0000313" key="11">
    <source>
        <dbReference type="EMBL" id="OKL45663.1"/>
    </source>
</evidence>
<keyword evidence="6" id="KW-0479">Metal-binding</keyword>
<dbReference type="Gene3D" id="3.30.70.360">
    <property type="match status" value="1"/>
</dbReference>
<dbReference type="Proteomes" id="UP000185783">
    <property type="component" value="Unassembled WGS sequence"/>
</dbReference>
<dbReference type="Gene3D" id="3.40.630.10">
    <property type="entry name" value="Zn peptidases"/>
    <property type="match status" value="1"/>
</dbReference>
<evidence type="ECO:0000256" key="8">
    <source>
        <dbReference type="ARBA" id="ARBA00022833"/>
    </source>
</evidence>